<dbReference type="Gene3D" id="1.25.40.10">
    <property type="entry name" value="Tetratricopeptide repeat domain"/>
    <property type="match status" value="1"/>
</dbReference>
<dbReference type="SMART" id="SM00028">
    <property type="entry name" value="TPR"/>
    <property type="match status" value="2"/>
</dbReference>
<evidence type="ECO:0000259" key="6">
    <source>
        <dbReference type="Pfam" id="PF18972"/>
    </source>
</evidence>
<dbReference type="GO" id="GO:0005829">
    <property type="term" value="C:cytosol"/>
    <property type="evidence" value="ECO:0007669"/>
    <property type="project" value="TreeGrafter"/>
</dbReference>
<dbReference type="InterPro" id="IPR011990">
    <property type="entry name" value="TPR-like_helical_dom_sf"/>
</dbReference>
<feature type="region of interest" description="Disordered" evidence="5">
    <location>
        <begin position="1"/>
        <end position="25"/>
    </location>
</feature>
<evidence type="ECO:0000256" key="3">
    <source>
        <dbReference type="ARBA" id="ARBA00023602"/>
    </source>
</evidence>
<comment type="similarity">
    <text evidence="3">Belongs to the TTC4 family.</text>
</comment>
<dbReference type="PANTHER" id="PTHR46035:SF1">
    <property type="entry name" value="TETRATRICOPEPTIDE REPEAT PROTEIN 4"/>
    <property type="match status" value="1"/>
</dbReference>
<dbReference type="RefSeq" id="XP_016609577.1">
    <property type="nucleotide sequence ID" value="XM_016751611.1"/>
</dbReference>
<dbReference type="OrthoDB" id="420195at2759"/>
<protein>
    <recommendedName>
        <fullName evidence="6">Cns1/TTC4 wheel domain-containing protein</fullName>
    </recommendedName>
</protein>
<dbReference type="EMBL" id="KQ257454">
    <property type="protein sequence ID" value="KND01538.1"/>
    <property type="molecule type" value="Genomic_DNA"/>
</dbReference>
<organism evidence="7 8">
    <name type="scientific">Spizellomyces punctatus (strain DAOM BR117)</name>
    <dbReference type="NCBI Taxonomy" id="645134"/>
    <lineage>
        <taxon>Eukaryota</taxon>
        <taxon>Fungi</taxon>
        <taxon>Fungi incertae sedis</taxon>
        <taxon>Chytridiomycota</taxon>
        <taxon>Chytridiomycota incertae sedis</taxon>
        <taxon>Chytridiomycetes</taxon>
        <taxon>Spizellomycetales</taxon>
        <taxon>Spizellomycetaceae</taxon>
        <taxon>Spizellomyces</taxon>
    </lineage>
</organism>
<evidence type="ECO:0000256" key="4">
    <source>
        <dbReference type="PROSITE-ProRule" id="PRU00339"/>
    </source>
</evidence>
<sequence>MPTIKEILDEESPPASLPAGPQMKHHDNHDKFMEDLMKTPLFMKTMPTEQDMEENETLAALHSLIYDGTPEEIATNFKNQGNECFQGGRSQYKHVINYYTKALDQKADDAKLNATIYANRAAVNLELGNYRKVLNDCAAAITLQPENVKAYYRSAKALLALDKIPEALDCCERGLKVDADNAALKKEKEKVLKRKQVLDETEKKRQEQEAKRKEDDSRLQEAIKLRGIKMVSREQVERDDEDSDAEHQPIIAHPLQGDHRVKLDPVTGALTWPVVLLYPQYNESDLIAAFHEEDTFADHLQLMFGEERPGWDVEQTYTPDRLEVYFEAQVEGNPPKLLRVGNKLRLLDILKHPDYQIIDGVCTFFVIPGGTDYSKAFRRKYKKRKP</sequence>
<dbReference type="GO" id="GO:0006457">
    <property type="term" value="P:protein folding"/>
    <property type="evidence" value="ECO:0007669"/>
    <property type="project" value="TreeGrafter"/>
</dbReference>
<dbReference type="GeneID" id="27686864"/>
<dbReference type="GO" id="GO:0030544">
    <property type="term" value="F:Hsp70 protein binding"/>
    <property type="evidence" value="ECO:0007669"/>
    <property type="project" value="TreeGrafter"/>
</dbReference>
<proteinExistence type="inferred from homology"/>
<evidence type="ECO:0000313" key="7">
    <source>
        <dbReference type="EMBL" id="KND01538.1"/>
    </source>
</evidence>
<dbReference type="SUPFAM" id="SSF48452">
    <property type="entry name" value="TPR-like"/>
    <property type="match status" value="1"/>
</dbReference>
<evidence type="ECO:0000256" key="5">
    <source>
        <dbReference type="SAM" id="MobiDB-lite"/>
    </source>
</evidence>
<dbReference type="InterPro" id="IPR019734">
    <property type="entry name" value="TPR_rpt"/>
</dbReference>
<keyword evidence="1" id="KW-0677">Repeat</keyword>
<feature type="domain" description="Cns1/TTC4 wheel" evidence="6">
    <location>
        <begin position="267"/>
        <end position="371"/>
    </location>
</feature>
<dbReference type="GO" id="GO:0005634">
    <property type="term" value="C:nucleus"/>
    <property type="evidence" value="ECO:0007669"/>
    <property type="project" value="TreeGrafter"/>
</dbReference>
<accession>A0A0L0HKH4</accession>
<keyword evidence="8" id="KW-1185">Reference proteome</keyword>
<dbReference type="Proteomes" id="UP000053201">
    <property type="component" value="Unassembled WGS sequence"/>
</dbReference>
<dbReference type="PROSITE" id="PS50005">
    <property type="entry name" value="TPR"/>
    <property type="match status" value="1"/>
</dbReference>
<evidence type="ECO:0000313" key="8">
    <source>
        <dbReference type="Proteomes" id="UP000053201"/>
    </source>
</evidence>
<keyword evidence="2 4" id="KW-0802">TPR repeat</keyword>
<dbReference type="Pfam" id="PF14559">
    <property type="entry name" value="TPR_19"/>
    <property type="match status" value="1"/>
</dbReference>
<dbReference type="VEuPathDB" id="FungiDB:SPPG_03339"/>
<dbReference type="InParanoid" id="A0A0L0HKH4"/>
<dbReference type="FunCoup" id="A0A0L0HKH4">
    <property type="interactions" value="770"/>
</dbReference>
<feature type="repeat" description="TPR" evidence="4">
    <location>
        <begin position="114"/>
        <end position="147"/>
    </location>
</feature>
<dbReference type="AlphaFoldDB" id="A0A0L0HKH4"/>
<reference evidence="7 8" key="1">
    <citation type="submission" date="2009-08" db="EMBL/GenBank/DDBJ databases">
        <title>The Genome Sequence of Spizellomyces punctatus strain DAOM BR117.</title>
        <authorList>
            <consortium name="The Broad Institute Genome Sequencing Platform"/>
            <person name="Russ C."/>
            <person name="Cuomo C."/>
            <person name="Shea T."/>
            <person name="Young S.K."/>
            <person name="Zeng Q."/>
            <person name="Koehrsen M."/>
            <person name="Haas B."/>
            <person name="Borodovsky M."/>
            <person name="Guigo R."/>
            <person name="Alvarado L."/>
            <person name="Berlin A."/>
            <person name="Bochicchio J."/>
            <person name="Borenstein D."/>
            <person name="Chapman S."/>
            <person name="Chen Z."/>
            <person name="Engels R."/>
            <person name="Freedman E."/>
            <person name="Gellesch M."/>
            <person name="Goldberg J."/>
            <person name="Griggs A."/>
            <person name="Gujja S."/>
            <person name="Heiman D."/>
            <person name="Hepburn T."/>
            <person name="Howarth C."/>
            <person name="Jen D."/>
            <person name="Larson L."/>
            <person name="Lewis B."/>
            <person name="Mehta T."/>
            <person name="Park D."/>
            <person name="Pearson M."/>
            <person name="Roberts A."/>
            <person name="Saif S."/>
            <person name="Shenoy N."/>
            <person name="Sisk P."/>
            <person name="Stolte C."/>
            <person name="Sykes S."/>
            <person name="Thomson T."/>
            <person name="Walk T."/>
            <person name="White J."/>
            <person name="Yandava C."/>
            <person name="Burger G."/>
            <person name="Gray M.W."/>
            <person name="Holland P.W.H."/>
            <person name="King N."/>
            <person name="Lang F.B.F."/>
            <person name="Roger A.J."/>
            <person name="Ruiz-Trillo I."/>
            <person name="Lander E."/>
            <person name="Nusbaum C."/>
        </authorList>
    </citation>
    <scope>NUCLEOTIDE SEQUENCE [LARGE SCALE GENOMIC DNA]</scope>
    <source>
        <strain evidence="7 8">DAOM BR117</strain>
    </source>
</reference>
<gene>
    <name evidence="7" type="ORF">SPPG_03339</name>
</gene>
<dbReference type="Pfam" id="PF18972">
    <property type="entry name" value="Wheel"/>
    <property type="match status" value="1"/>
</dbReference>
<dbReference type="CDD" id="cd21380">
    <property type="entry name" value="CTWD_Cns1"/>
    <property type="match status" value="1"/>
</dbReference>
<evidence type="ECO:0000256" key="1">
    <source>
        <dbReference type="ARBA" id="ARBA00022737"/>
    </source>
</evidence>
<dbReference type="InterPro" id="IPR044059">
    <property type="entry name" value="Csn1/TTC4_wheel"/>
</dbReference>
<dbReference type="eggNOG" id="KOG0551">
    <property type="taxonomic scope" value="Eukaryota"/>
</dbReference>
<dbReference type="OMA" id="WRAAQCA"/>
<evidence type="ECO:0000256" key="2">
    <source>
        <dbReference type="ARBA" id="ARBA00022803"/>
    </source>
</evidence>
<dbReference type="GO" id="GO:0051879">
    <property type="term" value="F:Hsp90 protein binding"/>
    <property type="evidence" value="ECO:0007669"/>
    <property type="project" value="InterPro"/>
</dbReference>
<dbReference type="PANTHER" id="PTHR46035">
    <property type="entry name" value="TETRATRICOPEPTIDE REPEAT PROTEIN 4"/>
    <property type="match status" value="1"/>
</dbReference>
<name>A0A0L0HKH4_SPIPD</name>
<dbReference type="STRING" id="645134.A0A0L0HKH4"/>
<feature type="region of interest" description="Disordered" evidence="5">
    <location>
        <begin position="199"/>
        <end position="218"/>
    </location>
</feature>